<evidence type="ECO:0000313" key="24">
    <source>
        <dbReference type="RefSeq" id="XP_055888941.1"/>
    </source>
</evidence>
<evidence type="ECO:0000256" key="11">
    <source>
        <dbReference type="ARBA" id="ARBA00023303"/>
    </source>
</evidence>
<dbReference type="PANTHER" id="PTHR11537">
    <property type="entry name" value="VOLTAGE-GATED POTASSIUM CHANNEL"/>
    <property type="match status" value="1"/>
</dbReference>
<dbReference type="RefSeq" id="XP_055888938.1">
    <property type="nucleotide sequence ID" value="XM_056032963.1"/>
</dbReference>
<keyword evidence="8 12" id="KW-1133">Transmembrane helix</keyword>
<dbReference type="EnsemblMetazoa" id="BGLB008324-RD">
    <property type="protein sequence ID" value="BGLB008324-PD"/>
    <property type="gene ID" value="BGLB008324"/>
</dbReference>
<comment type="subcellular location">
    <subcellularLocation>
        <location evidence="1">Membrane</location>
        <topology evidence="1">Multi-pass membrane protein</topology>
    </subcellularLocation>
</comment>
<protein>
    <submittedName>
        <fullName evidence="17 18">Potassium voltage-gated channel protein Shaw-like isoform X1</fullName>
    </submittedName>
</protein>
<keyword evidence="16" id="KW-1185">Reference proteome</keyword>
<dbReference type="OrthoDB" id="10025005at2759"/>
<evidence type="ECO:0000313" key="16">
    <source>
        <dbReference type="Proteomes" id="UP001165740"/>
    </source>
</evidence>
<dbReference type="PANTHER" id="PTHR11537:SF254">
    <property type="entry name" value="POTASSIUM VOLTAGE-GATED CHANNEL PROTEIN SHAB"/>
    <property type="match status" value="1"/>
</dbReference>
<dbReference type="RefSeq" id="XP_055888940.1">
    <property type="nucleotide sequence ID" value="XM_056032965.1"/>
</dbReference>
<keyword evidence="10 12" id="KW-0472">Membrane</keyword>
<dbReference type="PRINTS" id="PR01491">
    <property type="entry name" value="KVCHANNEL"/>
</dbReference>
<name>A0A2C9JUN6_BIOGL</name>
<dbReference type="Proteomes" id="UP001165740">
    <property type="component" value="Chromosome 6"/>
</dbReference>
<dbReference type="InterPro" id="IPR005821">
    <property type="entry name" value="Ion_trans_dom"/>
</dbReference>
<evidence type="ECO:0000256" key="5">
    <source>
        <dbReference type="ARBA" id="ARBA00022826"/>
    </source>
</evidence>
<keyword evidence="3" id="KW-0633">Potassium transport</keyword>
<dbReference type="OMA" id="YYSHART"/>
<reference evidence="14" key="1">
    <citation type="submission" date="2020-05" db="UniProtKB">
        <authorList>
            <consortium name="EnsemblMetazoa"/>
        </authorList>
    </citation>
    <scope>IDENTIFICATION</scope>
    <source>
        <strain evidence="14">BB02</strain>
    </source>
</reference>
<dbReference type="InterPro" id="IPR027359">
    <property type="entry name" value="Volt_channel_dom_sf"/>
</dbReference>
<dbReference type="FunFam" id="1.10.287.70:FF:000002">
    <property type="entry name" value="Potassium voltage-gated channel subfamily a member"/>
    <property type="match status" value="1"/>
</dbReference>
<dbReference type="Proteomes" id="UP000076420">
    <property type="component" value="Unassembled WGS sequence"/>
</dbReference>
<evidence type="ECO:0000313" key="19">
    <source>
        <dbReference type="RefSeq" id="XP_055888936.1"/>
    </source>
</evidence>
<evidence type="ECO:0000313" key="23">
    <source>
        <dbReference type="RefSeq" id="XP_055888940.1"/>
    </source>
</evidence>
<dbReference type="InterPro" id="IPR000210">
    <property type="entry name" value="BTB/POZ_dom"/>
</dbReference>
<dbReference type="Pfam" id="PF02214">
    <property type="entry name" value="BTB_2"/>
    <property type="match status" value="1"/>
</dbReference>
<evidence type="ECO:0000259" key="13">
    <source>
        <dbReference type="SMART" id="SM00225"/>
    </source>
</evidence>
<sequence>MSAVLSRTKRKQGILHALLPGARVDKNTNKILVHTGTSNEIIKFNVGGSIFETYKSTLSAVPKSPLSSDKFLSKHFRESHRDYFFDRDPAIFHCVLNYFRTGELHLPTSVCGPVVRSELEFWGVDEVDIEECCWSRYATWATTLQDLRKLEEDRKNNLQLGEYPEKDNSSCFREVRRKAWRFFAQPSSSLPAKIYCCTSLSVIFLNIFSFCANTHEAFQVKEISYLDSSVTPVNSTQSVDAVEHSHPVLRYIDVACLVFFSVELLLRFLVSPQKLRFITLPMSIIEFLALLPDLIDNAMLLSPYAKGPTLLWIIDFMKLLRVFRIFRLMRHIPGLWILFYTLKASIKDLLLLLLFVCVGMLISSSLIYFAERVEQKELFSSIPKCFWWSVVTMTTVGYGDMFPKTNWGYLIGTATGISGVLMIGFTVPVLVNNFVLYYNHTTSTISREEERKRLAGDKKSGRFHGNALSEEDLNLDEAVLGLGGLKSLFSNFTLEVSSGDVKHCSLSVNSIGDSLFVDANESLTSKLNDVEEKHAEIYIP</sequence>
<keyword evidence="2" id="KW-0813">Transport</keyword>
<dbReference type="SMART" id="SM00225">
    <property type="entry name" value="BTB"/>
    <property type="match status" value="1"/>
</dbReference>
<dbReference type="InterPro" id="IPR028325">
    <property type="entry name" value="VG_K_chnl"/>
</dbReference>
<dbReference type="GO" id="GO:0051260">
    <property type="term" value="P:protein homooligomerization"/>
    <property type="evidence" value="ECO:0007669"/>
    <property type="project" value="InterPro"/>
</dbReference>
<evidence type="ECO:0000313" key="21">
    <source>
        <dbReference type="RefSeq" id="XP_055888938.1"/>
    </source>
</evidence>
<dbReference type="InterPro" id="IPR003968">
    <property type="entry name" value="K_chnl_volt-dep_Kv"/>
</dbReference>
<dbReference type="Pfam" id="PF00520">
    <property type="entry name" value="Ion_trans"/>
    <property type="match status" value="1"/>
</dbReference>
<dbReference type="RefSeq" id="XP_055888937.1">
    <property type="nucleotide sequence ID" value="XM_056032962.1"/>
</dbReference>
<dbReference type="InterPro" id="IPR011333">
    <property type="entry name" value="SKP1/BTB/POZ_sf"/>
</dbReference>
<dbReference type="SUPFAM" id="SSF81324">
    <property type="entry name" value="Voltage-gated potassium channels"/>
    <property type="match status" value="1"/>
</dbReference>
<dbReference type="SUPFAM" id="SSF54695">
    <property type="entry name" value="POZ domain"/>
    <property type="match status" value="1"/>
</dbReference>
<keyword evidence="6" id="KW-0851">Voltage-gated channel</keyword>
<dbReference type="RefSeq" id="XP_055888936.1">
    <property type="nucleotide sequence ID" value="XM_056032961.1"/>
</dbReference>
<dbReference type="RefSeq" id="XP_013083954.1">
    <property type="nucleotide sequence ID" value="XM_013228500.2"/>
</dbReference>
<dbReference type="VEuPathDB" id="VectorBase:BGLB008324"/>
<evidence type="ECO:0000313" key="17">
    <source>
        <dbReference type="RefSeq" id="XP_013083954.1"/>
    </source>
</evidence>
<evidence type="ECO:0000256" key="2">
    <source>
        <dbReference type="ARBA" id="ARBA00022448"/>
    </source>
</evidence>
<dbReference type="GeneID" id="106068965"/>
<dbReference type="STRING" id="6526.A0A2C9JUN6"/>
<evidence type="ECO:0000256" key="4">
    <source>
        <dbReference type="ARBA" id="ARBA00022692"/>
    </source>
</evidence>
<dbReference type="AlphaFoldDB" id="A0A2C9JUN6"/>
<organism evidence="14 15">
    <name type="scientific">Biomphalaria glabrata</name>
    <name type="common">Bloodfluke planorb</name>
    <name type="synonym">Freshwater snail</name>
    <dbReference type="NCBI Taxonomy" id="6526"/>
    <lineage>
        <taxon>Eukaryota</taxon>
        <taxon>Metazoa</taxon>
        <taxon>Spiralia</taxon>
        <taxon>Lophotrochozoa</taxon>
        <taxon>Mollusca</taxon>
        <taxon>Gastropoda</taxon>
        <taxon>Heterobranchia</taxon>
        <taxon>Euthyneura</taxon>
        <taxon>Panpulmonata</taxon>
        <taxon>Hygrophila</taxon>
        <taxon>Lymnaeoidea</taxon>
        <taxon>Planorbidae</taxon>
        <taxon>Biomphalaria</taxon>
    </lineage>
</organism>
<evidence type="ECO:0000256" key="7">
    <source>
        <dbReference type="ARBA" id="ARBA00022958"/>
    </source>
</evidence>
<keyword evidence="4 12" id="KW-0812">Transmembrane</keyword>
<evidence type="ECO:0000256" key="12">
    <source>
        <dbReference type="SAM" id="Phobius"/>
    </source>
</evidence>
<feature type="transmembrane region" description="Helical" evidence="12">
    <location>
        <begin position="349"/>
        <end position="370"/>
    </location>
</feature>
<dbReference type="GO" id="GO:0005249">
    <property type="term" value="F:voltage-gated potassium channel activity"/>
    <property type="evidence" value="ECO:0007669"/>
    <property type="project" value="InterPro"/>
</dbReference>
<evidence type="ECO:0000256" key="10">
    <source>
        <dbReference type="ARBA" id="ARBA00023136"/>
    </source>
</evidence>
<evidence type="ECO:0000256" key="8">
    <source>
        <dbReference type="ARBA" id="ARBA00022989"/>
    </source>
</evidence>
<evidence type="ECO:0000256" key="3">
    <source>
        <dbReference type="ARBA" id="ARBA00022538"/>
    </source>
</evidence>
<dbReference type="Gene3D" id="1.10.287.70">
    <property type="match status" value="1"/>
</dbReference>
<keyword evidence="7" id="KW-0630">Potassium</keyword>
<keyword evidence="11" id="KW-0407">Ion channel</keyword>
<evidence type="ECO:0000313" key="20">
    <source>
        <dbReference type="RefSeq" id="XP_055888937.1"/>
    </source>
</evidence>
<proteinExistence type="predicted"/>
<gene>
    <name evidence="14" type="primary">106068965</name>
    <name evidence="17 18 19 20 21 22 23 24" type="synonym">LOC106068965</name>
</gene>
<feature type="transmembrane region" description="Helical" evidence="12">
    <location>
        <begin position="407"/>
        <end position="431"/>
    </location>
</feature>
<feature type="domain" description="BTB" evidence="13">
    <location>
        <begin position="40"/>
        <end position="140"/>
    </location>
</feature>
<dbReference type="RefSeq" id="XP_055888939.1">
    <property type="nucleotide sequence ID" value="XM_056032964.1"/>
</dbReference>
<evidence type="ECO:0000313" key="15">
    <source>
        <dbReference type="Proteomes" id="UP000076420"/>
    </source>
</evidence>
<dbReference type="Gene3D" id="3.30.710.10">
    <property type="entry name" value="Potassium Channel Kv1.1, Chain A"/>
    <property type="match status" value="1"/>
</dbReference>
<dbReference type="Gene3D" id="1.20.120.350">
    <property type="entry name" value="Voltage-gated potassium channels. Chain C"/>
    <property type="match status" value="1"/>
</dbReference>
<dbReference type="PRINTS" id="PR00169">
    <property type="entry name" value="KCHANNEL"/>
</dbReference>
<dbReference type="KEGG" id="bgt:106068965"/>
<keyword evidence="9" id="KW-0406">Ion transport</keyword>
<dbReference type="InterPro" id="IPR003131">
    <property type="entry name" value="T1-type_BTB"/>
</dbReference>
<reference evidence="17 18" key="2">
    <citation type="submission" date="2025-04" db="UniProtKB">
        <authorList>
            <consortium name="RefSeq"/>
        </authorList>
    </citation>
    <scope>IDENTIFICATION</scope>
</reference>
<dbReference type="GO" id="GO:0008076">
    <property type="term" value="C:voltage-gated potassium channel complex"/>
    <property type="evidence" value="ECO:0007669"/>
    <property type="project" value="InterPro"/>
</dbReference>
<dbReference type="GO" id="GO:0001508">
    <property type="term" value="P:action potential"/>
    <property type="evidence" value="ECO:0007669"/>
    <property type="project" value="TreeGrafter"/>
</dbReference>
<dbReference type="VEuPathDB" id="VectorBase:BGLAX_036668"/>
<evidence type="ECO:0000256" key="6">
    <source>
        <dbReference type="ARBA" id="ARBA00022882"/>
    </source>
</evidence>
<evidence type="ECO:0000313" key="22">
    <source>
        <dbReference type="RefSeq" id="XP_055888939.1"/>
    </source>
</evidence>
<dbReference type="InterPro" id="IPR003974">
    <property type="entry name" value="K_chnl_volt-dep_Kv3"/>
</dbReference>
<evidence type="ECO:0000313" key="18">
    <source>
        <dbReference type="RefSeq" id="XP_055888935.1"/>
    </source>
</evidence>
<accession>A0A2C9JUN6</accession>
<keyword evidence="5" id="KW-0631">Potassium channel</keyword>
<dbReference type="PRINTS" id="PR01498">
    <property type="entry name" value="SHAWCHANNEL"/>
</dbReference>
<evidence type="ECO:0000256" key="1">
    <source>
        <dbReference type="ARBA" id="ARBA00004141"/>
    </source>
</evidence>
<evidence type="ECO:0000256" key="9">
    <source>
        <dbReference type="ARBA" id="ARBA00023065"/>
    </source>
</evidence>
<dbReference type="RefSeq" id="XP_055888935.1">
    <property type="nucleotide sequence ID" value="XM_056032960.1"/>
</dbReference>
<dbReference type="RefSeq" id="XP_055888941.1">
    <property type="nucleotide sequence ID" value="XM_056032966.1"/>
</dbReference>
<evidence type="ECO:0000313" key="14">
    <source>
        <dbReference type="EnsemblMetazoa" id="BGLB008324-PD"/>
    </source>
</evidence>